<evidence type="ECO:0000256" key="1">
    <source>
        <dbReference type="ARBA" id="ARBA00003195"/>
    </source>
</evidence>
<evidence type="ECO:0000256" key="15">
    <source>
        <dbReference type="ARBA" id="ARBA00032739"/>
    </source>
</evidence>
<evidence type="ECO:0000313" key="17">
    <source>
        <dbReference type="EMBL" id="KAH3674229.1"/>
    </source>
</evidence>
<gene>
    <name evidence="17" type="ORF">WICMUC_003471</name>
</gene>
<keyword evidence="13 16" id="KW-1015">Disulfide bond</keyword>
<feature type="disulfide bond" evidence="16">
    <location>
        <begin position="14"/>
        <end position="46"/>
    </location>
</feature>
<evidence type="ECO:0000256" key="13">
    <source>
        <dbReference type="ARBA" id="ARBA00023157"/>
    </source>
</evidence>
<reference evidence="17" key="1">
    <citation type="journal article" date="2021" name="Open Biol.">
        <title>Shared evolutionary footprints suggest mitochondrial oxidative damage underlies multiple complex I losses in fungi.</title>
        <authorList>
            <person name="Schikora-Tamarit M.A."/>
            <person name="Marcet-Houben M."/>
            <person name="Nosek J."/>
            <person name="Gabaldon T."/>
        </authorList>
    </citation>
    <scope>NUCLEOTIDE SEQUENCE</scope>
    <source>
        <strain evidence="17">CBS6341</strain>
    </source>
</reference>
<dbReference type="PANTHER" id="PTHR15224">
    <property type="entry name" value="NADH DEHYDROGENASE [UBIQUINONE] IRON-SULFUR PROTEIN 5"/>
    <property type="match status" value="1"/>
</dbReference>
<dbReference type="AlphaFoldDB" id="A0A9P8PMQ0"/>
<evidence type="ECO:0000256" key="2">
    <source>
        <dbReference type="ARBA" id="ARBA00004569"/>
    </source>
</evidence>
<evidence type="ECO:0000256" key="5">
    <source>
        <dbReference type="ARBA" id="ARBA00011261"/>
    </source>
</evidence>
<accession>A0A9P8PMQ0</accession>
<comment type="similarity">
    <text evidence="4">Belongs to the complex I NDUFS5 subunit family.</text>
</comment>
<keyword evidence="7" id="KW-0813">Transport</keyword>
<evidence type="ECO:0000313" key="18">
    <source>
        <dbReference type="Proteomes" id="UP000769528"/>
    </source>
</evidence>
<keyword evidence="8" id="KW-0679">Respiratory chain</keyword>
<name>A0A9P8PMQ0_9ASCO</name>
<keyword evidence="12" id="KW-0472">Membrane</keyword>
<sequence>MSSGFGFSGGTSRCFNEWQIFLECYTNAETSRPSDCALYADDYLECLHHSKEKAKVSKIKAEYLKKLREGSIEELTIKKNSIPEALNLIEKK</sequence>
<evidence type="ECO:0000256" key="16">
    <source>
        <dbReference type="PIRSR" id="PIRSR619342-50"/>
    </source>
</evidence>
<dbReference type="InterPro" id="IPR019342">
    <property type="entry name" value="NADH_UbQ_OxRdtase_FeS-su5"/>
</dbReference>
<dbReference type="EMBL" id="JAEUBF010000905">
    <property type="protein sequence ID" value="KAH3674229.1"/>
    <property type="molecule type" value="Genomic_DNA"/>
</dbReference>
<evidence type="ECO:0000256" key="12">
    <source>
        <dbReference type="ARBA" id="ARBA00023136"/>
    </source>
</evidence>
<keyword evidence="10" id="KW-0249">Electron transport</keyword>
<comment type="subunit">
    <text evidence="5">Mammalian complex I is composed of 45 different subunits. This is a component of the iron-sulfur (IP) fragment of the enzyme.</text>
</comment>
<evidence type="ECO:0000256" key="6">
    <source>
        <dbReference type="ARBA" id="ARBA00013482"/>
    </source>
</evidence>
<comment type="function">
    <text evidence="1">Accessory subunit of the mitochondrial membrane respiratory chain NADH dehydrogenase (Complex I), that is believed not to be involved in catalysis. Complex I functions in the transfer of electrons from NADH to the respiratory chain. The immediate electron acceptor for the enzyme is believed to be ubiquinone.</text>
</comment>
<reference evidence="17" key="2">
    <citation type="submission" date="2021-01" db="EMBL/GenBank/DDBJ databases">
        <authorList>
            <person name="Schikora-Tamarit M.A."/>
        </authorList>
    </citation>
    <scope>NUCLEOTIDE SEQUENCE</scope>
    <source>
        <strain evidence="17">CBS6341</strain>
    </source>
</reference>
<dbReference type="GO" id="GO:0032981">
    <property type="term" value="P:mitochondrial respiratory chain complex I assembly"/>
    <property type="evidence" value="ECO:0007669"/>
    <property type="project" value="TreeGrafter"/>
</dbReference>
<evidence type="ECO:0000256" key="11">
    <source>
        <dbReference type="ARBA" id="ARBA00023128"/>
    </source>
</evidence>
<evidence type="ECO:0000256" key="8">
    <source>
        <dbReference type="ARBA" id="ARBA00022660"/>
    </source>
</evidence>
<comment type="caution">
    <text evidence="17">The sequence shown here is derived from an EMBL/GenBank/DDBJ whole genome shotgun (WGS) entry which is preliminary data.</text>
</comment>
<evidence type="ECO:0000256" key="14">
    <source>
        <dbReference type="ARBA" id="ARBA00031222"/>
    </source>
</evidence>
<dbReference type="PANTHER" id="PTHR15224:SF1">
    <property type="entry name" value="NADH DEHYDROGENASE [UBIQUINONE] IRON-SULFUR PROTEIN 5"/>
    <property type="match status" value="1"/>
</dbReference>
<dbReference type="Pfam" id="PF10200">
    <property type="entry name" value="Ndufs5"/>
    <property type="match status" value="1"/>
</dbReference>
<dbReference type="OrthoDB" id="9992197at2759"/>
<keyword evidence="11" id="KW-0496">Mitochondrion</keyword>
<dbReference type="GO" id="GO:0005743">
    <property type="term" value="C:mitochondrial inner membrane"/>
    <property type="evidence" value="ECO:0007669"/>
    <property type="project" value="UniProtKB-SubCell"/>
</dbReference>
<comment type="subcellular location">
    <subcellularLocation>
        <location evidence="3">Mitochondrion inner membrane</location>
        <topology evidence="3">Peripheral membrane protein</topology>
    </subcellularLocation>
    <subcellularLocation>
        <location evidence="2">Mitochondrion intermembrane space</location>
    </subcellularLocation>
</comment>
<evidence type="ECO:0000256" key="3">
    <source>
        <dbReference type="ARBA" id="ARBA00004637"/>
    </source>
</evidence>
<protein>
    <recommendedName>
        <fullName evidence="6">NADH dehydrogenase [ubiquinone] iron-sulfur protein 5</fullName>
    </recommendedName>
    <alternativeName>
        <fullName evidence="14">Complex I-15 kDa</fullName>
    </alternativeName>
    <alternativeName>
        <fullName evidence="15">NADH-ubiquinone oxidoreductase 15 kDa subunit</fullName>
    </alternativeName>
</protein>
<dbReference type="Proteomes" id="UP000769528">
    <property type="component" value="Unassembled WGS sequence"/>
</dbReference>
<keyword evidence="9" id="KW-0999">Mitochondrion inner membrane</keyword>
<keyword evidence="18" id="KW-1185">Reference proteome</keyword>
<evidence type="ECO:0000256" key="7">
    <source>
        <dbReference type="ARBA" id="ARBA00022448"/>
    </source>
</evidence>
<dbReference type="PROSITE" id="PS51808">
    <property type="entry name" value="CHCH"/>
    <property type="match status" value="1"/>
</dbReference>
<proteinExistence type="inferred from homology"/>
<feature type="disulfide bond" evidence="16">
    <location>
        <begin position="24"/>
        <end position="36"/>
    </location>
</feature>
<evidence type="ECO:0000256" key="9">
    <source>
        <dbReference type="ARBA" id="ARBA00022792"/>
    </source>
</evidence>
<dbReference type="GO" id="GO:0005758">
    <property type="term" value="C:mitochondrial intermembrane space"/>
    <property type="evidence" value="ECO:0007669"/>
    <property type="project" value="UniProtKB-SubCell"/>
</dbReference>
<organism evidence="17 18">
    <name type="scientific">Wickerhamomyces mucosus</name>
    <dbReference type="NCBI Taxonomy" id="1378264"/>
    <lineage>
        <taxon>Eukaryota</taxon>
        <taxon>Fungi</taxon>
        <taxon>Dikarya</taxon>
        <taxon>Ascomycota</taxon>
        <taxon>Saccharomycotina</taxon>
        <taxon>Saccharomycetes</taxon>
        <taxon>Phaffomycetales</taxon>
        <taxon>Wickerhamomycetaceae</taxon>
        <taxon>Wickerhamomyces</taxon>
    </lineage>
</organism>
<evidence type="ECO:0000256" key="4">
    <source>
        <dbReference type="ARBA" id="ARBA00007372"/>
    </source>
</evidence>
<evidence type="ECO:0000256" key="10">
    <source>
        <dbReference type="ARBA" id="ARBA00022982"/>
    </source>
</evidence>
<dbReference type="CDD" id="cd24141">
    <property type="entry name" value="NDUFS5-like"/>
    <property type="match status" value="1"/>
</dbReference>